<dbReference type="SMART" id="SM00900">
    <property type="entry name" value="FMN_bind"/>
    <property type="match status" value="5"/>
</dbReference>
<feature type="compositionally biased region" description="Basic and acidic residues" evidence="1">
    <location>
        <begin position="647"/>
        <end position="672"/>
    </location>
</feature>
<dbReference type="GO" id="GO:0016020">
    <property type="term" value="C:membrane"/>
    <property type="evidence" value="ECO:0007669"/>
    <property type="project" value="InterPro"/>
</dbReference>
<feature type="non-terminal residue" evidence="3">
    <location>
        <position position="1216"/>
    </location>
</feature>
<dbReference type="Gene3D" id="3.90.1010.20">
    <property type="match status" value="5"/>
</dbReference>
<proteinExistence type="predicted"/>
<feature type="region of interest" description="Disordered" evidence="1">
    <location>
        <begin position="293"/>
        <end position="353"/>
    </location>
</feature>
<dbReference type="GO" id="GO:0010181">
    <property type="term" value="F:FMN binding"/>
    <property type="evidence" value="ECO:0007669"/>
    <property type="project" value="InterPro"/>
</dbReference>
<feature type="domain" description="FMN-binding" evidence="2">
    <location>
        <begin position="358"/>
        <end position="431"/>
    </location>
</feature>
<feature type="region of interest" description="Disordered" evidence="1">
    <location>
        <begin position="564"/>
        <end position="689"/>
    </location>
</feature>
<feature type="region of interest" description="Disordered" evidence="1">
    <location>
        <begin position="146"/>
        <end position="216"/>
    </location>
</feature>
<feature type="domain" description="FMN-binding" evidence="2">
    <location>
        <begin position="219"/>
        <end position="292"/>
    </location>
</feature>
<feature type="region of interest" description="Disordered" evidence="1">
    <location>
        <begin position="31"/>
        <end position="73"/>
    </location>
</feature>
<evidence type="ECO:0000259" key="2">
    <source>
        <dbReference type="SMART" id="SM00900"/>
    </source>
</evidence>
<feature type="compositionally biased region" description="Basic and acidic residues" evidence="1">
    <location>
        <begin position="1056"/>
        <end position="1072"/>
    </location>
</feature>
<organism evidence="3 4">
    <name type="scientific">Anaerococcus tetradius ATCC 35098</name>
    <dbReference type="NCBI Taxonomy" id="525255"/>
    <lineage>
        <taxon>Bacteria</taxon>
        <taxon>Bacillati</taxon>
        <taxon>Bacillota</taxon>
        <taxon>Tissierellia</taxon>
        <taxon>Tissierellales</taxon>
        <taxon>Peptoniphilaceae</taxon>
        <taxon>Anaerococcus</taxon>
    </lineage>
</organism>
<dbReference type="PANTHER" id="PTHR48148:SF3">
    <property type="entry name" value="KERATINOCYTE PROLINE-RICH PROTEIN"/>
    <property type="match status" value="1"/>
</dbReference>
<gene>
    <name evidence="3" type="ORF">HMPREF0077_1529</name>
</gene>
<dbReference type="InterPro" id="IPR007329">
    <property type="entry name" value="FMN-bd"/>
</dbReference>
<accession>C2CJ69</accession>
<feature type="compositionally biased region" description="Basic and acidic residues" evidence="1">
    <location>
        <begin position="34"/>
        <end position="60"/>
    </location>
</feature>
<feature type="compositionally biased region" description="Pro residues" evidence="1">
    <location>
        <begin position="570"/>
        <end position="588"/>
    </location>
</feature>
<feature type="domain" description="FMN-binding" evidence="2">
    <location>
        <begin position="683"/>
        <end position="832"/>
    </location>
</feature>
<dbReference type="EMBL" id="ACGC01000106">
    <property type="protein sequence ID" value="EEI82334.1"/>
    <property type="molecule type" value="Genomic_DNA"/>
</dbReference>
<evidence type="ECO:0000256" key="1">
    <source>
        <dbReference type="SAM" id="MobiDB-lite"/>
    </source>
</evidence>
<feature type="region of interest" description="Disordered" evidence="1">
    <location>
        <begin position="435"/>
        <end position="483"/>
    </location>
</feature>
<dbReference type="PANTHER" id="PTHR48148">
    <property type="entry name" value="KERATINOCYTE PROLINE-RICH PROTEIN"/>
    <property type="match status" value="1"/>
</dbReference>
<feature type="compositionally biased region" description="Basic residues" evidence="1">
    <location>
        <begin position="156"/>
        <end position="179"/>
    </location>
</feature>
<dbReference type="AlphaFoldDB" id="C2CJ69"/>
<dbReference type="Proteomes" id="UP000003744">
    <property type="component" value="Unassembled WGS sequence"/>
</dbReference>
<name>C2CJ69_9FIRM</name>
<evidence type="ECO:0000313" key="4">
    <source>
        <dbReference type="Proteomes" id="UP000003744"/>
    </source>
</evidence>
<dbReference type="RefSeq" id="WP_004837515.1">
    <property type="nucleotide sequence ID" value="NZ_GG666301.1"/>
</dbReference>
<feature type="compositionally biased region" description="Pro residues" evidence="1">
    <location>
        <begin position="442"/>
        <end position="470"/>
    </location>
</feature>
<feature type="region of interest" description="Disordered" evidence="1">
    <location>
        <begin position="1056"/>
        <end position="1077"/>
    </location>
</feature>
<comment type="caution">
    <text evidence="3">The sequence shown here is derived from an EMBL/GenBank/DDBJ whole genome shotgun (WGS) entry which is preliminary data.</text>
</comment>
<protein>
    <submittedName>
        <fullName evidence="3">FMN-binding domain protein</fullName>
    </submittedName>
</protein>
<dbReference type="HOGENOM" id="CLU_007554_0_0_9"/>
<sequence length="1216" mass="130611">MGNKRLEWISVSSLILAISAGIVFGTISIGSQSKKADSPKNKTEQTEDKDKNTEKHKKDDLNDDSTYTDGVYEGSARGYSSDVTVKVTIKDGKIADIEVVSQDETPEYFNEAVKVLDDIIDANSTDVDSISGATISSDALKEAVQNALQKAEKKGTSKKGKSQKNKNKKKSSARSRKSRSSGSAIGHSSGPARSLASSSVNIPEGGRLKDGTYQGSASGYRGNISVSVSVRDGKIAGVDILSYNDDDAYFNSALAVINRMIGQTSANVDSVSGATYSSVGIINAVNDALNKAVEGPSQGKNNKRKANSKAANKPLAKNKKTENDKKPGSKSKDKPSTQATRPKEGKLKDGTYTGSARGFKGNIGVSVTIKDGKIASVDITTNEDDQAYFNSALGVINKMIGKQSGTVDSISGATYSSVGIMNAVNDAINKAIDNSSSKIPSLPTPAPSPLPTPSPSPAPSPVPTPSPLPPKEGKLKDGTYTGSARGFKGNIGVSVTIKDGKIASVDITTNEDDQAYFNSALGVINKMIGKQSGTVDSISGATYSSVGIMNAVNDAINKAIDDSSSKIPEIPKPNPSLPPLPQPLPEPGPGSEEKPGEKPAPSPGSEEKPGEKPQPSPGSEEKPGEKPQPGPGSEEKPGEKPQPGPGSEEKPGEKPQSKEEKALEENMRKGELAEGSFDGEGSGYNTGKGKVKTKVKIKDGKIIDIVRDEDSYPDDGDSFRTTSAKIIKFLKDPVNGKRNIAIMKMHMDMVEQIANATDPVAKARELVGDYGANYIKNNKDNPSFPLRAYASYAVKAYLSPKYKAKEMYDAVSGATLSAGGTALSVDAALAKAENDKKTNSNIDKIEIVENKDALIEKNFYTKKVELLSNKADLLDLSDLKVKLIYKDKKEEIVSYKDFAKYGLEIKGEDGKAISDKMNFTDEVKNKKVLNATITHKDSKRSVDLAIKFGLYSKDYIKKMEYSLDDGKNWKEIANPALSYENKKNIADKQSIMLKKDELGKQILVKTTTVSGKTYTYKSDKDGVKFDSIRLLCTDNSYEKNNNASFAVFLVISEDKSTPSKPGHEVDPQKPETEASDGDIDLTFADKNLNHRKIDDLTIKAANGVTITSAEGLPDGLRLEGNKIVGTIEIADDKFDGTNKVIDVTIHATKDGNNIKKTFKMNLYQDKDRDGINDDDDANPNAFNPEFKGKAYKDKCLTGFIGDDEPSIDDYKKLFKN</sequence>
<reference evidence="3 4" key="1">
    <citation type="submission" date="2009-01" db="EMBL/GenBank/DDBJ databases">
        <authorList>
            <person name="Qin X."/>
            <person name="Bachman B."/>
            <person name="Battles P."/>
            <person name="Bell A."/>
            <person name="Bess C."/>
            <person name="Bickham C."/>
            <person name="Chaboub L."/>
            <person name="Chen D."/>
            <person name="Coyle M."/>
            <person name="Deiros D.R."/>
            <person name="Dinh H."/>
            <person name="Forbes L."/>
            <person name="Fowler G."/>
            <person name="Francisco L."/>
            <person name="Fu Q."/>
            <person name="Gubbala S."/>
            <person name="Hale W."/>
            <person name="Han Y."/>
            <person name="Hemphill L."/>
            <person name="Highlander S.K."/>
            <person name="Hirani K."/>
            <person name="Hogues M."/>
            <person name="Jackson L."/>
            <person name="Jakkamsetti A."/>
            <person name="Javaid M."/>
            <person name="Jiang H."/>
            <person name="Korchina V."/>
            <person name="Kovar C."/>
            <person name="Lara F."/>
            <person name="Lee S."/>
            <person name="Mata R."/>
            <person name="Mathew T."/>
            <person name="Moen C."/>
            <person name="Morales K."/>
            <person name="Munidasa M."/>
            <person name="Nazareth L."/>
            <person name="Ngo R."/>
            <person name="Nguyen L."/>
            <person name="Okwuonu G."/>
            <person name="Ongeri F."/>
            <person name="Patil S."/>
            <person name="Petrosino J."/>
            <person name="Pham C."/>
            <person name="Pham P."/>
            <person name="Pu L.-L."/>
            <person name="Puazo M."/>
            <person name="Raj R."/>
            <person name="Reid J."/>
            <person name="Rouhana J."/>
            <person name="Saada N."/>
            <person name="Shang Y."/>
            <person name="Simmons D."/>
            <person name="Thornton R."/>
            <person name="Warren J."/>
            <person name="Weissenberger G."/>
            <person name="Zhang J."/>
            <person name="Zhang L."/>
            <person name="Zhou C."/>
            <person name="Zhu D."/>
            <person name="Muzny D."/>
            <person name="Worley K."/>
            <person name="Gibbs R."/>
        </authorList>
    </citation>
    <scope>NUCLEOTIDE SEQUENCE [LARGE SCALE GENOMIC DNA]</scope>
    <source>
        <strain evidence="3 4">ATCC 35098</strain>
    </source>
</reference>
<feature type="domain" description="FMN-binding" evidence="2">
    <location>
        <begin position="486"/>
        <end position="559"/>
    </location>
</feature>
<dbReference type="eggNOG" id="COG3976">
    <property type="taxonomic scope" value="Bacteria"/>
</dbReference>
<evidence type="ECO:0000313" key="3">
    <source>
        <dbReference type="EMBL" id="EEI82334.1"/>
    </source>
</evidence>
<feature type="domain" description="FMN-binding" evidence="2">
    <location>
        <begin position="78"/>
        <end position="151"/>
    </location>
</feature>
<feature type="compositionally biased region" description="Low complexity" evidence="1">
    <location>
        <begin position="180"/>
        <end position="199"/>
    </location>
</feature>
<dbReference type="Pfam" id="PF04205">
    <property type="entry name" value="FMN_bind"/>
    <property type="match status" value="4"/>
</dbReference>
<feature type="compositionally biased region" description="Basic and acidic residues" evidence="1">
    <location>
        <begin position="319"/>
        <end position="349"/>
    </location>
</feature>